<reference evidence="4 5" key="1">
    <citation type="submission" date="2021-01" db="EMBL/GenBank/DDBJ databases">
        <title>Genomic Encyclopedia of Type Strains, Phase IV (KMG-IV): sequencing the most valuable type-strain genomes for metagenomic binning, comparative biology and taxonomic classification.</title>
        <authorList>
            <person name="Goeker M."/>
        </authorList>
    </citation>
    <scope>NUCLEOTIDE SEQUENCE [LARGE SCALE GENOMIC DNA]</scope>
    <source>
        <strain evidence="4 5">DSM 24436</strain>
    </source>
</reference>
<accession>A0ABS2MSE6</accession>
<evidence type="ECO:0000256" key="3">
    <source>
        <dbReference type="SAM" id="Phobius"/>
    </source>
</evidence>
<keyword evidence="3" id="KW-0472">Membrane</keyword>
<evidence type="ECO:0000313" key="4">
    <source>
        <dbReference type="EMBL" id="MBM7562217.1"/>
    </source>
</evidence>
<comment type="subcellular location">
    <subcellularLocation>
        <location evidence="1">Membrane</location>
        <topology evidence="1">Multi-pass membrane protein</topology>
    </subcellularLocation>
</comment>
<sequence length="97" mass="10698">MRDLIGNIIIFAGVGFAGLGILGIFRFKNFYSRVLVSSKVDTVGFITILLGVSVKHGLSFFTLKVLFIMAMALIINPLITHSIVRSAYISGYKTRKE</sequence>
<comment type="caution">
    <text evidence="4">The sequence shown here is derived from an EMBL/GenBank/DDBJ whole genome shotgun (WGS) entry which is preliminary data.</text>
</comment>
<keyword evidence="3" id="KW-1133">Transmembrane helix</keyword>
<comment type="similarity">
    <text evidence="2">Belongs to the CPA3 antiporters (TC 2.A.63) subunit G family.</text>
</comment>
<feature type="transmembrane region" description="Helical" evidence="3">
    <location>
        <begin position="60"/>
        <end position="79"/>
    </location>
</feature>
<evidence type="ECO:0000256" key="2">
    <source>
        <dbReference type="ARBA" id="ARBA00008404"/>
    </source>
</evidence>
<evidence type="ECO:0000256" key="1">
    <source>
        <dbReference type="ARBA" id="ARBA00004141"/>
    </source>
</evidence>
<gene>
    <name evidence="4" type="ORF">JOC49_001760</name>
</gene>
<dbReference type="PANTHER" id="PTHR34703:SF1">
    <property type="entry name" value="ANTIPORTER SUBUNIT MNHG2-RELATED"/>
    <property type="match status" value="1"/>
</dbReference>
<dbReference type="InterPro" id="IPR005133">
    <property type="entry name" value="PhaG_MnhG_YufB"/>
</dbReference>
<dbReference type="PANTHER" id="PTHR34703">
    <property type="entry name" value="ANTIPORTER SUBUNIT MNHG2-RELATED"/>
    <property type="match status" value="1"/>
</dbReference>
<evidence type="ECO:0000313" key="5">
    <source>
        <dbReference type="Proteomes" id="UP000767854"/>
    </source>
</evidence>
<feature type="transmembrane region" description="Helical" evidence="3">
    <location>
        <begin position="34"/>
        <end position="54"/>
    </location>
</feature>
<proteinExistence type="inferred from homology"/>
<organism evidence="4 5">
    <name type="scientific">Fusibacter tunisiensis</name>
    <dbReference type="NCBI Taxonomy" id="1008308"/>
    <lineage>
        <taxon>Bacteria</taxon>
        <taxon>Bacillati</taxon>
        <taxon>Bacillota</taxon>
        <taxon>Clostridia</taxon>
        <taxon>Eubacteriales</taxon>
        <taxon>Eubacteriales Family XII. Incertae Sedis</taxon>
        <taxon>Fusibacter</taxon>
    </lineage>
</organism>
<dbReference type="EMBL" id="JAFBDT010000014">
    <property type="protein sequence ID" value="MBM7562217.1"/>
    <property type="molecule type" value="Genomic_DNA"/>
</dbReference>
<keyword evidence="5" id="KW-1185">Reference proteome</keyword>
<dbReference type="Pfam" id="PF03334">
    <property type="entry name" value="PhaG_MnhG_YufB"/>
    <property type="match status" value="1"/>
</dbReference>
<dbReference type="RefSeq" id="WP_204664417.1">
    <property type="nucleotide sequence ID" value="NZ_JAFBDT010000014.1"/>
</dbReference>
<protein>
    <submittedName>
        <fullName evidence="4">Multicomponent Na+:H+ antiporter subunit G</fullName>
    </submittedName>
</protein>
<dbReference type="Proteomes" id="UP000767854">
    <property type="component" value="Unassembled WGS sequence"/>
</dbReference>
<keyword evidence="3" id="KW-0812">Transmembrane</keyword>
<name>A0ABS2MSE6_9FIRM</name>
<feature type="transmembrane region" description="Helical" evidence="3">
    <location>
        <begin position="6"/>
        <end position="27"/>
    </location>
</feature>